<evidence type="ECO:0000313" key="14">
    <source>
        <dbReference type="EMBL" id="CUV56247.1"/>
    </source>
</evidence>
<dbReference type="EMBL" id="LN899823">
    <property type="protein sequence ID" value="CUV24352.1"/>
    <property type="molecule type" value="Genomic_DNA"/>
</dbReference>
<reference evidence="9" key="2">
    <citation type="submission" date="2018-01" db="EMBL/GenBank/DDBJ databases">
        <title>Ralstonia pseudosolanacearum P824 infects blueberry.</title>
        <authorList>
            <person name="Bocsanczy A.M."/>
            <person name="Norman D.J."/>
        </authorList>
    </citation>
    <scope>NUCLEOTIDE SEQUENCE</scope>
    <source>
        <strain evidence="9">P824</strain>
    </source>
</reference>
<evidence type="ECO:0000256" key="4">
    <source>
        <dbReference type="ARBA" id="ARBA00022692"/>
    </source>
</evidence>
<reference evidence="17" key="3">
    <citation type="submission" date="2018-01" db="EMBL/GenBank/DDBJ databases">
        <title>Raltonia solanacearum P824 infects blueberry.</title>
        <authorList>
            <person name="Bocsanczy A.M."/>
            <person name="Norman D.J."/>
        </authorList>
    </citation>
    <scope>NUCLEOTIDE SEQUENCE [LARGE SCALE GENOMIC DNA]</scope>
    <source>
        <strain evidence="17">P824</strain>
    </source>
</reference>
<proteinExistence type="inferred from homology"/>
<dbReference type="PATRIC" id="fig|305.107.peg.4988"/>
<evidence type="ECO:0000313" key="12">
    <source>
        <dbReference type="EMBL" id="CUV38612.1"/>
    </source>
</evidence>
<dbReference type="EMBL" id="LN899827">
    <property type="protein sequence ID" value="CUV44358.1"/>
    <property type="molecule type" value="Genomic_DNA"/>
</dbReference>
<dbReference type="InterPro" id="IPR003400">
    <property type="entry name" value="ExbD"/>
</dbReference>
<keyword evidence="7" id="KW-0813">Transport</keyword>
<evidence type="ECO:0000256" key="5">
    <source>
        <dbReference type="ARBA" id="ARBA00022989"/>
    </source>
</evidence>
<dbReference type="AlphaFoldDB" id="A0A0K1ZJD3"/>
<evidence type="ECO:0000313" key="10">
    <source>
        <dbReference type="EMBL" id="CUV24352.1"/>
    </source>
</evidence>
<dbReference type="EMBL" id="LN899826">
    <property type="protein sequence ID" value="CUV38612.1"/>
    <property type="molecule type" value="Genomic_DNA"/>
</dbReference>
<keyword evidence="4 7" id="KW-0812">Transmembrane</keyword>
<accession>A0A0K1ZJD3</accession>
<organism evidence="12">
    <name type="scientific">Ralstonia solanacearum</name>
    <name type="common">Pseudomonas solanacearum</name>
    <dbReference type="NCBI Taxonomy" id="305"/>
    <lineage>
        <taxon>Bacteria</taxon>
        <taxon>Pseudomonadati</taxon>
        <taxon>Pseudomonadota</taxon>
        <taxon>Betaproteobacteria</taxon>
        <taxon>Burkholderiales</taxon>
        <taxon>Burkholderiaceae</taxon>
        <taxon>Ralstonia</taxon>
        <taxon>Ralstonia solanacearum species complex</taxon>
    </lineage>
</organism>
<keyword evidence="3" id="KW-1003">Cell membrane</keyword>
<evidence type="ECO:0000313" key="15">
    <source>
        <dbReference type="EMBL" id="CUV63862.1"/>
    </source>
</evidence>
<comment type="subcellular location">
    <subcellularLocation>
        <location evidence="1">Cell membrane</location>
        <topology evidence="1">Single-pass membrane protein</topology>
    </subcellularLocation>
    <subcellularLocation>
        <location evidence="7">Cell membrane</location>
        <topology evidence="7">Single-pass type II membrane protein</topology>
    </subcellularLocation>
</comment>
<sequence>MAFGTFDNDDEVMSEINMTPLVDVMLVLLIIFIITIPVINHAVKIDLPRATNKPDDAKPQSVNVEIDAKGLVYWNNQPVDDATLEADIVQAARQQPQPEMHLRADRSVRYERVAQVMAAIQRGGLARIGFVTEPMHN</sequence>
<keyword evidence="7" id="KW-0653">Protein transport</keyword>
<dbReference type="PANTHER" id="PTHR30558:SF7">
    <property type="entry name" value="TOL-PAL SYSTEM PROTEIN TOLR"/>
    <property type="match status" value="1"/>
</dbReference>
<feature type="transmembrane region" description="Helical" evidence="8">
    <location>
        <begin position="20"/>
        <end position="39"/>
    </location>
</feature>
<protein>
    <submittedName>
        <fullName evidence="12">Biopolymer transport protein exbD1</fullName>
    </submittedName>
    <submittedName>
        <fullName evidence="16">Biopolymer transporter ExbD</fullName>
    </submittedName>
    <submittedName>
        <fullName evidence="9">TonB system transport protein ExbD</fullName>
    </submittedName>
</protein>
<evidence type="ECO:0000256" key="3">
    <source>
        <dbReference type="ARBA" id="ARBA00022475"/>
    </source>
</evidence>
<dbReference type="EMBL" id="LN899825">
    <property type="protein sequence ID" value="CUV35155.1"/>
    <property type="molecule type" value="Genomic_DNA"/>
</dbReference>
<evidence type="ECO:0000256" key="7">
    <source>
        <dbReference type="RuleBase" id="RU003879"/>
    </source>
</evidence>
<gene>
    <name evidence="12" type="primary">exbD</name>
    <name evidence="16" type="ORF">LH706_08130</name>
    <name evidence="15" type="ORF">RD1301_v1_4080011</name>
    <name evidence="9" type="ORF">RSP824_07255</name>
    <name evidence="10" type="ORF">RUN1744_v1_620044</name>
    <name evidence="14" type="ORF">RUN215_v1_690015</name>
    <name evidence="11" type="ORF">TD1301_v1_1250014</name>
    <name evidence="12" type="ORF">TF3108_v1_150017</name>
    <name evidence="13" type="ORF">TO10_v1_150097</name>
</gene>
<keyword evidence="5 8" id="KW-1133">Transmembrane helix</keyword>
<evidence type="ECO:0000256" key="2">
    <source>
        <dbReference type="ARBA" id="ARBA00005811"/>
    </source>
</evidence>
<dbReference type="PANTHER" id="PTHR30558">
    <property type="entry name" value="EXBD MEMBRANE COMPONENT OF PMF-DRIVEN MACROMOLECULE IMPORT SYSTEM"/>
    <property type="match status" value="1"/>
</dbReference>
<dbReference type="EMBL" id="LN899820">
    <property type="protein sequence ID" value="CUV56247.1"/>
    <property type="molecule type" value="Genomic_DNA"/>
</dbReference>
<reference evidence="16" key="4">
    <citation type="submission" date="2021-10" db="EMBL/GenBank/DDBJ databases">
        <title>Complete genome sequences of five Ralstonia solancearum strains isolated from sunflower.</title>
        <authorList>
            <person name="She X."/>
            <person name="He Z."/>
        </authorList>
    </citation>
    <scope>NUCLEOTIDE SEQUENCE</scope>
    <source>
        <strain evidence="16">RS638</strain>
    </source>
</reference>
<dbReference type="GO" id="GO:0022857">
    <property type="term" value="F:transmembrane transporter activity"/>
    <property type="evidence" value="ECO:0007669"/>
    <property type="project" value="InterPro"/>
</dbReference>
<evidence type="ECO:0000313" key="16">
    <source>
        <dbReference type="EMBL" id="UZF16389.1"/>
    </source>
</evidence>
<dbReference type="Gene3D" id="3.30.420.270">
    <property type="match status" value="1"/>
</dbReference>
<dbReference type="EMBL" id="CP085043">
    <property type="protein sequence ID" value="UZF16389.1"/>
    <property type="molecule type" value="Genomic_DNA"/>
</dbReference>
<name>A0A0K1ZJD3_RALSL</name>
<keyword evidence="6 8" id="KW-0472">Membrane</keyword>
<evidence type="ECO:0000256" key="1">
    <source>
        <dbReference type="ARBA" id="ARBA00004162"/>
    </source>
</evidence>
<evidence type="ECO:0000256" key="8">
    <source>
        <dbReference type="SAM" id="Phobius"/>
    </source>
</evidence>
<dbReference type="GO" id="GO:0015031">
    <property type="term" value="P:protein transport"/>
    <property type="evidence" value="ECO:0007669"/>
    <property type="project" value="UniProtKB-KW"/>
</dbReference>
<reference evidence="12" key="1">
    <citation type="submission" date="2015-10" db="EMBL/GenBank/DDBJ databases">
        <authorList>
            <person name="Gilbert D.G."/>
        </authorList>
    </citation>
    <scope>NUCLEOTIDE SEQUENCE</scope>
    <source>
        <strain evidence="12">Phyl III-seqv23</strain>
    </source>
</reference>
<dbReference type="Pfam" id="PF02472">
    <property type="entry name" value="ExbD"/>
    <property type="match status" value="1"/>
</dbReference>
<evidence type="ECO:0000313" key="17">
    <source>
        <dbReference type="Proteomes" id="UP000262427"/>
    </source>
</evidence>
<evidence type="ECO:0000313" key="11">
    <source>
        <dbReference type="EMBL" id="CUV35155.1"/>
    </source>
</evidence>
<dbReference type="EMBL" id="LN899822">
    <property type="protein sequence ID" value="CUV63862.1"/>
    <property type="molecule type" value="Genomic_DNA"/>
</dbReference>
<evidence type="ECO:0000313" key="13">
    <source>
        <dbReference type="EMBL" id="CUV44358.1"/>
    </source>
</evidence>
<dbReference type="GO" id="GO:0005886">
    <property type="term" value="C:plasma membrane"/>
    <property type="evidence" value="ECO:0007669"/>
    <property type="project" value="UniProtKB-SubCell"/>
</dbReference>
<evidence type="ECO:0000313" key="9">
    <source>
        <dbReference type="EMBL" id="AYA46302.1"/>
    </source>
</evidence>
<dbReference type="EMBL" id="CP025741">
    <property type="protein sequence ID" value="AYA46302.1"/>
    <property type="molecule type" value="Genomic_DNA"/>
</dbReference>
<comment type="similarity">
    <text evidence="2 7">Belongs to the ExbD/TolR family.</text>
</comment>
<evidence type="ECO:0000256" key="6">
    <source>
        <dbReference type="ARBA" id="ARBA00023136"/>
    </source>
</evidence>
<dbReference type="Proteomes" id="UP000262427">
    <property type="component" value="Chromosome CM"/>
</dbReference>